<accession>A0A1H2PUP5</accession>
<name>A0A1H2PUP5_9BURK</name>
<proteinExistence type="predicted"/>
<dbReference type="InterPro" id="IPR025202">
    <property type="entry name" value="PLD-like_dom"/>
</dbReference>
<dbReference type="PANTHER" id="PTHR21248:SF12">
    <property type="entry name" value="CARDIOLIPIN SYNTHASE C"/>
    <property type="match status" value="1"/>
</dbReference>
<dbReference type="EMBL" id="FNLO01000014">
    <property type="protein sequence ID" value="SDV50917.1"/>
    <property type="molecule type" value="Genomic_DNA"/>
</dbReference>
<dbReference type="Proteomes" id="UP000243719">
    <property type="component" value="Unassembled WGS sequence"/>
</dbReference>
<dbReference type="PANTHER" id="PTHR21248">
    <property type="entry name" value="CARDIOLIPIN SYNTHASE"/>
    <property type="match status" value="1"/>
</dbReference>
<evidence type="ECO:0000259" key="1">
    <source>
        <dbReference type="PROSITE" id="PS50035"/>
    </source>
</evidence>
<dbReference type="GO" id="GO:0030572">
    <property type="term" value="F:phosphatidyltransferase activity"/>
    <property type="evidence" value="ECO:0007669"/>
    <property type="project" value="UniProtKB-ARBA"/>
</dbReference>
<evidence type="ECO:0000313" key="2">
    <source>
        <dbReference type="EMBL" id="SDV50917.1"/>
    </source>
</evidence>
<protein>
    <submittedName>
        <fullName evidence="2">Putative cardiolipin synthase</fullName>
    </submittedName>
</protein>
<organism evidence="2 3">
    <name type="scientific">Chitinasiproducens palmae</name>
    <dbReference type="NCBI Taxonomy" id="1770053"/>
    <lineage>
        <taxon>Bacteria</taxon>
        <taxon>Pseudomonadati</taxon>
        <taxon>Pseudomonadota</taxon>
        <taxon>Betaproteobacteria</taxon>
        <taxon>Burkholderiales</taxon>
        <taxon>Burkholderiaceae</taxon>
        <taxon>Chitinasiproducens</taxon>
    </lineage>
</organism>
<reference evidence="3" key="1">
    <citation type="submission" date="2016-09" db="EMBL/GenBank/DDBJ databases">
        <authorList>
            <person name="Varghese N."/>
            <person name="Submissions S."/>
        </authorList>
    </citation>
    <scope>NUCLEOTIDE SEQUENCE [LARGE SCALE GENOMIC DNA]</scope>
    <source>
        <strain evidence="3">JS23</strain>
    </source>
</reference>
<feature type="domain" description="PLD phosphodiesterase" evidence="1">
    <location>
        <begin position="209"/>
        <end position="236"/>
    </location>
</feature>
<dbReference type="SUPFAM" id="SSF56024">
    <property type="entry name" value="Phospholipase D/nuclease"/>
    <property type="match status" value="2"/>
</dbReference>
<dbReference type="AlphaFoldDB" id="A0A1H2PUP5"/>
<evidence type="ECO:0000313" key="3">
    <source>
        <dbReference type="Proteomes" id="UP000243719"/>
    </source>
</evidence>
<dbReference type="CDD" id="cd09111">
    <property type="entry name" value="PLDc_ymdC_like_1"/>
    <property type="match status" value="1"/>
</dbReference>
<feature type="domain" description="PLD phosphodiesterase" evidence="1">
    <location>
        <begin position="449"/>
        <end position="476"/>
    </location>
</feature>
<gene>
    <name evidence="2" type="ORF">SAMN05216551_11424</name>
</gene>
<keyword evidence="3" id="KW-1185">Reference proteome</keyword>
<dbReference type="Gene3D" id="3.30.870.10">
    <property type="entry name" value="Endonuclease Chain A"/>
    <property type="match status" value="2"/>
</dbReference>
<dbReference type="GO" id="GO:0032049">
    <property type="term" value="P:cardiolipin biosynthetic process"/>
    <property type="evidence" value="ECO:0007669"/>
    <property type="project" value="UniProtKB-ARBA"/>
</dbReference>
<dbReference type="PROSITE" id="PS50035">
    <property type="entry name" value="PLD"/>
    <property type="match status" value="2"/>
</dbReference>
<sequence>MGVQRVWKRWIRLGAAGMRTPRRTSSQPLGGMAGHDSQAGRYLQRLFLLTATCMLAACASQRLPATAYPRAVEFALPASTPSALNATLTPLKAAHPGESGFKLLVKGSDALGARIALARSAQRTLDLQYYIADVDETGKLLLEAALRAAERGVRVRMLFDDMNFKDHDSTIAVLDASPNIEVRIFNPFGTAAQGPFGKVSNLFTSLDTLTRRMHNKAMIADNQVAIVGGRNVGDSYFDASHVLSFRDLDIVAAGDIVPPISRSFDLFWNSAEAYPLRALKPIHVDREEMARVREDLKRHWEESVAITGGAHLEEPPLARQIRTGEMPLTWAKARFWTDTPDKIVEPTDDYVSPPAKRLGELMQQAQQEFLLISAYFVPHQHGVDMMSEMVRRGVKVSVLTNSLAATDAPAVQAGYNPFRVPLLKNGVSLYEYKPSPGSKPRTAIAGSKSRASLHAKTYVIDRRTVVIGSLNFDPRSVGLNTEVALEIESPPIAAQVVELFDETASLDESYHVVLADQADRDALAKTGAPDSPLIWITEENGHILRYNFDPDAGFKRNAMSALFTILPLDDQL</sequence>
<dbReference type="Pfam" id="PF13091">
    <property type="entry name" value="PLDc_2"/>
    <property type="match status" value="2"/>
</dbReference>
<dbReference type="STRING" id="1770053.SAMN05216551_11424"/>
<dbReference type="SMART" id="SM00155">
    <property type="entry name" value="PLDc"/>
    <property type="match status" value="2"/>
</dbReference>
<dbReference type="CDD" id="cd09113">
    <property type="entry name" value="PLDc_ymdC_like_2"/>
    <property type="match status" value="1"/>
</dbReference>
<dbReference type="InterPro" id="IPR001736">
    <property type="entry name" value="PLipase_D/transphosphatidylase"/>
</dbReference>